<evidence type="ECO:0000313" key="7">
    <source>
        <dbReference type="Proteomes" id="UP001302126"/>
    </source>
</evidence>
<evidence type="ECO:0000256" key="3">
    <source>
        <dbReference type="PROSITE-ProRule" id="PRU00023"/>
    </source>
</evidence>
<reference evidence="6" key="2">
    <citation type="submission" date="2023-05" db="EMBL/GenBank/DDBJ databases">
        <authorList>
            <consortium name="Lawrence Berkeley National Laboratory"/>
            <person name="Steindorff A."/>
            <person name="Hensen N."/>
            <person name="Bonometti L."/>
            <person name="Westerberg I."/>
            <person name="Brannstrom I.O."/>
            <person name="Guillou S."/>
            <person name="Cros-Aarteil S."/>
            <person name="Calhoun S."/>
            <person name="Haridas S."/>
            <person name="Kuo A."/>
            <person name="Mondo S."/>
            <person name="Pangilinan J."/>
            <person name="Riley R."/>
            <person name="Labutti K."/>
            <person name="Andreopoulos B."/>
            <person name="Lipzen A."/>
            <person name="Chen C."/>
            <person name="Yanf M."/>
            <person name="Daum C."/>
            <person name="Ng V."/>
            <person name="Clum A."/>
            <person name="Ohm R."/>
            <person name="Martin F."/>
            <person name="Silar P."/>
            <person name="Natvig D."/>
            <person name="Lalanne C."/>
            <person name="Gautier V."/>
            <person name="Ament-Velasquez S.L."/>
            <person name="Kruys A."/>
            <person name="Hutchinson M.I."/>
            <person name="Powell A.J."/>
            <person name="Barry K."/>
            <person name="Miller A.N."/>
            <person name="Grigoriev I.V."/>
            <person name="Debuchy R."/>
            <person name="Gladieux P."/>
            <person name="Thoren M.H."/>
            <person name="Johannesson H."/>
        </authorList>
    </citation>
    <scope>NUCLEOTIDE SEQUENCE</scope>
    <source>
        <strain evidence="6">PSN309</strain>
    </source>
</reference>
<dbReference type="Gene3D" id="1.25.40.20">
    <property type="entry name" value="Ankyrin repeat-containing domain"/>
    <property type="match status" value="1"/>
</dbReference>
<keyword evidence="5" id="KW-0472">Membrane</keyword>
<dbReference type="Proteomes" id="UP001302126">
    <property type="component" value="Unassembled WGS sequence"/>
</dbReference>
<name>A0AAN7AGD6_9PEZI</name>
<organism evidence="6 7">
    <name type="scientific">Podospora australis</name>
    <dbReference type="NCBI Taxonomy" id="1536484"/>
    <lineage>
        <taxon>Eukaryota</taxon>
        <taxon>Fungi</taxon>
        <taxon>Dikarya</taxon>
        <taxon>Ascomycota</taxon>
        <taxon>Pezizomycotina</taxon>
        <taxon>Sordariomycetes</taxon>
        <taxon>Sordariomycetidae</taxon>
        <taxon>Sordariales</taxon>
        <taxon>Podosporaceae</taxon>
        <taxon>Podospora</taxon>
    </lineage>
</organism>
<evidence type="ECO:0000256" key="1">
    <source>
        <dbReference type="ARBA" id="ARBA00022737"/>
    </source>
</evidence>
<dbReference type="Pfam" id="PF12796">
    <property type="entry name" value="Ank_2"/>
    <property type="match status" value="1"/>
</dbReference>
<dbReference type="PANTHER" id="PTHR24124:SF14">
    <property type="entry name" value="CHROMOSOME UNDETERMINED SCAFFOLD_25, WHOLE GENOME SHOTGUN SEQUENCE"/>
    <property type="match status" value="1"/>
</dbReference>
<gene>
    <name evidence="6" type="ORF">QBC35DRAFT_476145</name>
</gene>
<dbReference type="SUPFAM" id="SSF53474">
    <property type="entry name" value="alpha/beta-Hydrolases"/>
    <property type="match status" value="1"/>
</dbReference>
<evidence type="ECO:0008006" key="8">
    <source>
        <dbReference type="Google" id="ProtNLM"/>
    </source>
</evidence>
<evidence type="ECO:0000256" key="2">
    <source>
        <dbReference type="ARBA" id="ARBA00023043"/>
    </source>
</evidence>
<accession>A0AAN7AGD6</accession>
<evidence type="ECO:0000313" key="6">
    <source>
        <dbReference type="EMBL" id="KAK4185664.1"/>
    </source>
</evidence>
<dbReference type="InterPro" id="IPR036770">
    <property type="entry name" value="Ankyrin_rpt-contain_sf"/>
</dbReference>
<dbReference type="SMART" id="SM00248">
    <property type="entry name" value="ANK"/>
    <property type="match status" value="5"/>
</dbReference>
<reference evidence="6" key="1">
    <citation type="journal article" date="2023" name="Mol. Phylogenet. Evol.">
        <title>Genome-scale phylogeny and comparative genomics of the fungal order Sordariales.</title>
        <authorList>
            <person name="Hensen N."/>
            <person name="Bonometti L."/>
            <person name="Westerberg I."/>
            <person name="Brannstrom I.O."/>
            <person name="Guillou S."/>
            <person name="Cros-Aarteil S."/>
            <person name="Calhoun S."/>
            <person name="Haridas S."/>
            <person name="Kuo A."/>
            <person name="Mondo S."/>
            <person name="Pangilinan J."/>
            <person name="Riley R."/>
            <person name="LaButti K."/>
            <person name="Andreopoulos B."/>
            <person name="Lipzen A."/>
            <person name="Chen C."/>
            <person name="Yan M."/>
            <person name="Daum C."/>
            <person name="Ng V."/>
            <person name="Clum A."/>
            <person name="Steindorff A."/>
            <person name="Ohm R.A."/>
            <person name="Martin F."/>
            <person name="Silar P."/>
            <person name="Natvig D.O."/>
            <person name="Lalanne C."/>
            <person name="Gautier V."/>
            <person name="Ament-Velasquez S.L."/>
            <person name="Kruys A."/>
            <person name="Hutchinson M.I."/>
            <person name="Powell A.J."/>
            <person name="Barry K."/>
            <person name="Miller A.N."/>
            <person name="Grigoriev I.V."/>
            <person name="Debuchy R."/>
            <person name="Gladieux P."/>
            <person name="Hiltunen Thoren M."/>
            <person name="Johannesson H."/>
        </authorList>
    </citation>
    <scope>NUCLEOTIDE SEQUENCE</scope>
    <source>
        <strain evidence="6">PSN309</strain>
    </source>
</reference>
<keyword evidence="7" id="KW-1185">Reference proteome</keyword>
<dbReference type="GO" id="GO:0005634">
    <property type="term" value="C:nucleus"/>
    <property type="evidence" value="ECO:0007669"/>
    <property type="project" value="TreeGrafter"/>
</dbReference>
<dbReference type="PANTHER" id="PTHR24124">
    <property type="entry name" value="ANKYRIN REPEAT FAMILY A"/>
    <property type="match status" value="1"/>
</dbReference>
<dbReference type="SUPFAM" id="SSF48403">
    <property type="entry name" value="Ankyrin repeat"/>
    <property type="match status" value="1"/>
</dbReference>
<sequence>MSTRPSSTFCKVQPMWLLLANYFGAVKTVRYLFDNDVTVVQGLNLKDNFGKTPLTWAARNEHGETVLLLLQHGADINSRDTEGKTALACAIAQPGPCERAVIQLLIDFGAEINVVDDTGKTPLSLSCEFGHSEVAELLVYRGAKLESIDKNGRSPLWHAARRGETSIVKLLLQKGAHPGRKDTNGDTPLMAAVKANAPAIVCLLVGHGKLDEDDRLRALSFATEAIAHGEETGTLTKIIRLLDVNISETSRRPLYNASLPLSSRPLETDDDLRTEYSETSSLFDSRKTNLISLLVEDIIDNLLEDSTHGQELTDLVDENWVDKIAKILPHLLKSFALMIGHATQEKLNWEIMRFIHKHSREIAQSFRERYQTRQGVKSLLEFEDISEASETEYSIDFWPSEVARVNSWLDETVALASALPTEVKNGTIPTERPSVQAQEDMGEKKLTEDEDVTIRELLSETLAYRWLLGTLRRELLLCPADTDVMTDIRNAIMSILPTTYRLSRRAPSAGFAMVFELDWDPQAFIWREEYDSERGAALGMALTLTGSANDAQALSCGQYLAQTWPATGPEVLEVIKSVVRNGSANRELEHGTSIEATIDGAKLVVSARGTGRLLAELGEQLAWLGAALREGSVTEDYSVLSCKPSITHLVPSEDSPVPLEDGVIARWAFSFELLKESDFSSTDEDAGRCWFGLFRQPVVVRGYPIRSKPAHGTGLEIELSVAAQLAQAPGATVFHKRIIVKGFCAMLVLVEKLQNVLIWHLLTTEDESRISYLDPRISKLQAPEYNIGELGLLSGLETARHIVGWCRNVRNLTGEPEANYSIERSMLKSSFSGSFPGLLEDRLRDLSLYGQQLQLYNKRVLLAKRDKGKPHGGFDGRYDDRLKSISEKHLVLYDVGDISRAWLVDGASALLHTVRRSLNFDKKHKIYGKFYSFSFFEYDDKATNLGSRAASVLSYDKNKNQPLLRAGTESKETFRARVEQICSTLELILESQQLFNEGGYIPQDILEGFEFYDVAKNEPRGRIRTCIKPLPSQKSTWLHLTRKINAPVLFGKGFGDLIIPTNDKDGETCPGWCKVPTGMDYLTACVCNLKTVMEERGDDEGDNNDKTWRIVDNICWYDPDSAFDYWNSPADASSPRERDLAQVLVPDVILREAHILEPARPGQEMVRFNDLPDSGAVIFGYSKRYPMLENQCSDDFISLPGSSTHWGERSSRVRSLSRSGGLLSTSRSASVFDDDLPLESRDRYLEVAIPNTALSSRRPSSTYRQNPSPLPADGPHPAHPGPPSPSHSQAPSLPPPADMPVRKPISNMQPSLALKDFRVPFALCLLAIFVKDRDFCWVVFLTSTMVLFLYGTMCFKSGFFWRTSWGLRALLCITFSLLFVRWVLLTPVHLYTHTLLDLWTKYEDHPPHESSLTVYEPLSGTQIVADVFAIHGLGSNHESAWRHKGNETHPDVHWLVDILPKMKGYENTRITLLNHQTRWDSHAPQLHLKDYAEEMLSDIVRINQGKRPIIFIAHSFGGLLLKHVLITAKSDARSVARVTRGILFLGVPHFGSNTVFFASLLSCTAYCRGSRAAFLRFMSPESEGLRALDEQFSRLYVHFDRSLHSWPSPPHIVNFVEMRPEKFGTLSVGPTVNLKGGKLPYAPNVYLDTDHRGLNKFPSAEDPNFRKFFAHFSRLYPSVASFNREEA</sequence>
<protein>
    <recommendedName>
        <fullName evidence="8">GPI inositol-deacylase</fullName>
    </recommendedName>
</protein>
<feature type="repeat" description="ANK" evidence="3">
    <location>
        <begin position="118"/>
        <end position="150"/>
    </location>
</feature>
<dbReference type="InterPro" id="IPR029058">
    <property type="entry name" value="AB_hydrolase_fold"/>
</dbReference>
<keyword evidence="1" id="KW-0677">Repeat</keyword>
<feature type="transmembrane region" description="Helical" evidence="5">
    <location>
        <begin position="1367"/>
        <end position="1385"/>
    </location>
</feature>
<dbReference type="InterPro" id="IPR002110">
    <property type="entry name" value="Ankyrin_rpt"/>
</dbReference>
<dbReference type="GO" id="GO:0010468">
    <property type="term" value="P:regulation of gene expression"/>
    <property type="evidence" value="ECO:0007669"/>
    <property type="project" value="TreeGrafter"/>
</dbReference>
<evidence type="ECO:0000256" key="4">
    <source>
        <dbReference type="SAM" id="MobiDB-lite"/>
    </source>
</evidence>
<keyword evidence="2 3" id="KW-0040">ANK repeat</keyword>
<feature type="transmembrane region" description="Helical" evidence="5">
    <location>
        <begin position="1337"/>
        <end position="1355"/>
    </location>
</feature>
<feature type="compositionally biased region" description="Pro residues" evidence="4">
    <location>
        <begin position="1268"/>
        <end position="1285"/>
    </location>
</feature>
<keyword evidence="5" id="KW-0812">Transmembrane</keyword>
<comment type="caution">
    <text evidence="6">The sequence shown here is derived from an EMBL/GenBank/DDBJ whole genome shotgun (WGS) entry which is preliminary data.</text>
</comment>
<dbReference type="PROSITE" id="PS50088">
    <property type="entry name" value="ANK_REPEAT"/>
    <property type="match status" value="4"/>
</dbReference>
<dbReference type="Pfam" id="PF00023">
    <property type="entry name" value="Ank"/>
    <property type="match status" value="2"/>
</dbReference>
<dbReference type="Gene3D" id="3.40.50.1820">
    <property type="entry name" value="alpha/beta hydrolase"/>
    <property type="match status" value="1"/>
</dbReference>
<feature type="repeat" description="ANK" evidence="3">
    <location>
        <begin position="49"/>
        <end position="81"/>
    </location>
</feature>
<evidence type="ECO:0000256" key="5">
    <source>
        <dbReference type="SAM" id="Phobius"/>
    </source>
</evidence>
<proteinExistence type="predicted"/>
<keyword evidence="5" id="KW-1133">Transmembrane helix</keyword>
<feature type="repeat" description="ANK" evidence="3">
    <location>
        <begin position="151"/>
        <end position="183"/>
    </location>
</feature>
<dbReference type="PROSITE" id="PS50297">
    <property type="entry name" value="ANK_REP_REGION"/>
    <property type="match status" value="3"/>
</dbReference>
<feature type="compositionally biased region" description="Polar residues" evidence="4">
    <location>
        <begin position="1256"/>
        <end position="1267"/>
    </location>
</feature>
<dbReference type="EMBL" id="MU864443">
    <property type="protein sequence ID" value="KAK4185664.1"/>
    <property type="molecule type" value="Genomic_DNA"/>
</dbReference>
<feature type="region of interest" description="Disordered" evidence="4">
    <location>
        <begin position="425"/>
        <end position="445"/>
    </location>
</feature>
<feature type="repeat" description="ANK" evidence="3">
    <location>
        <begin position="82"/>
        <end position="117"/>
    </location>
</feature>
<feature type="region of interest" description="Disordered" evidence="4">
    <location>
        <begin position="1256"/>
        <end position="1301"/>
    </location>
</feature>